<feature type="compositionally biased region" description="Polar residues" evidence="1">
    <location>
        <begin position="202"/>
        <end position="247"/>
    </location>
</feature>
<proteinExistence type="predicted"/>
<comment type="caution">
    <text evidence="2">The sequence shown here is derived from an EMBL/GenBank/DDBJ whole genome shotgun (WGS) entry which is preliminary data.</text>
</comment>
<dbReference type="EMBL" id="JADIKJ010000021">
    <property type="protein sequence ID" value="MFK2901960.1"/>
    <property type="molecule type" value="Genomic_DNA"/>
</dbReference>
<evidence type="ECO:0000313" key="2">
    <source>
        <dbReference type="EMBL" id="MFK2901960.1"/>
    </source>
</evidence>
<sequence>MSAVTSLETWAENFSSEEGNGNIISSFAGLGVDSVALCEDISLYLSGKATLNQLMVDAYKIARDASELVVEVQKSDTVLGKVMGRIFAIASVPGDVADVVAKVDGAKGVSGLSTSDIFAILGDVLDMDGSLVAIAGVVDPPVEAVGLTIKTAAWGLGVWSVHLSEEEDSQEGQQNTASESESNPQPATITPTGSADPGVTMGSGTVTQSDGSQATYQSGANGLVNSDSWTSTNQTTETDTLNADGSTTSKITYANGTYATVTDDGHGNVTTDYFTQNGIETRSTWIHSDGTSGSVTVYQDGLTNIPNGPPPYTVPLSEAMIIQNPDGSYENVSSNSQDQTLTTNYSSTGDQTGQSSATGAGSNDLTVASSSTPINNGAGEEITNNYNAAGNWIGDTWVSIAGAGVYVAWANTNMTKGTSVVNASGVEITNDTAVDGSIWRDTAEGNGTTITHLNAQGTLLSDQWTDTDGASGTDTFDSDSSGSGTFSNADGSGGTVTLGAQGDITITNTNQSGQTTSTDVWHQATDSYDITLFNSDGSMSSDYDYLANGNVVVTDYNSDGSVAAQSLNVVQRLHVCRATPIFVML</sequence>
<reference evidence="2 3" key="1">
    <citation type="submission" date="2020-10" db="EMBL/GenBank/DDBJ databases">
        <title>Phylogeny of dyella-like bacteria.</title>
        <authorList>
            <person name="Fu J."/>
        </authorList>
    </citation>
    <scope>NUCLEOTIDE SEQUENCE [LARGE SCALE GENOMIC DNA]</scope>
    <source>
        <strain evidence="2 3">JP1</strain>
    </source>
</reference>
<gene>
    <name evidence="2" type="ORF">ISP15_16595</name>
</gene>
<protein>
    <submittedName>
        <fullName evidence="2">Uncharacterized protein</fullName>
    </submittedName>
</protein>
<feature type="compositionally biased region" description="Polar residues" evidence="1">
    <location>
        <begin position="171"/>
        <end position="193"/>
    </location>
</feature>
<feature type="region of interest" description="Disordered" evidence="1">
    <location>
        <begin position="164"/>
        <end position="247"/>
    </location>
</feature>
<feature type="compositionally biased region" description="Low complexity" evidence="1">
    <location>
        <begin position="470"/>
        <end position="487"/>
    </location>
</feature>
<feature type="region of interest" description="Disordered" evidence="1">
    <location>
        <begin position="326"/>
        <end position="376"/>
    </location>
</feature>
<organism evidence="2 3">
    <name type="scientific">Dyella jejuensis</name>
    <dbReference type="NCBI Taxonomy" id="1432009"/>
    <lineage>
        <taxon>Bacteria</taxon>
        <taxon>Pseudomonadati</taxon>
        <taxon>Pseudomonadota</taxon>
        <taxon>Gammaproteobacteria</taxon>
        <taxon>Lysobacterales</taxon>
        <taxon>Rhodanobacteraceae</taxon>
        <taxon>Dyella</taxon>
    </lineage>
</organism>
<evidence type="ECO:0000256" key="1">
    <source>
        <dbReference type="SAM" id="MobiDB-lite"/>
    </source>
</evidence>
<name>A0ABW8JNW7_9GAMM</name>
<feature type="compositionally biased region" description="Polar residues" evidence="1">
    <location>
        <begin position="330"/>
        <end position="375"/>
    </location>
</feature>
<accession>A0ABW8JNW7</accession>
<dbReference type="Gene3D" id="3.90.930.1">
    <property type="match status" value="2"/>
</dbReference>
<dbReference type="RefSeq" id="WP_404548898.1">
    <property type="nucleotide sequence ID" value="NZ_JADIKJ010000021.1"/>
</dbReference>
<keyword evidence="3" id="KW-1185">Reference proteome</keyword>
<dbReference type="Proteomes" id="UP001620461">
    <property type="component" value="Unassembled WGS sequence"/>
</dbReference>
<feature type="region of interest" description="Disordered" evidence="1">
    <location>
        <begin position="470"/>
        <end position="493"/>
    </location>
</feature>
<evidence type="ECO:0000313" key="3">
    <source>
        <dbReference type="Proteomes" id="UP001620461"/>
    </source>
</evidence>